<keyword evidence="6 7" id="KW-0030">Aminoacyl-tRNA synthetase</keyword>
<dbReference type="InterPro" id="IPR014729">
    <property type="entry name" value="Rossmann-like_a/b/a_fold"/>
</dbReference>
<sequence length="344" mass="38981">MYEQTNAWVLPDGKYGAFEINETDVSIITYRAALNHAYQKLSLSPEKPTDLLELSGHDPFRSPLAFNEIIYSLPMLTILTDKDERVLPFEVIPIINIPEFGDKSAEKVCVDLRIRSQNDKEKLAEVKKLTNLKGFTDGAMLVGGFKGTKVQEAKPLIRNKLLVTGDAVMYSEPKRKSCLDQCACSRSFGLGTHLPWDEQFLVESLSDSTLYMAFYTIAHILQGDDMSTKSDIPVLLLNKMKQEFNYWYPFDLHVSGKDLIQNHLTFCIYNLTALLPEHHLPRGFRCNGHLTLNSEKISKSTGNFRTIRQAMEEFSSNATRFSLADAGDGMDDANFVLKQQMLQY</sequence>
<keyword evidence="4 7" id="KW-0067">ATP-binding</keyword>
<organism evidence="9 10">
    <name type="scientific">Ensete ventricosum</name>
    <name type="common">Abyssinian banana</name>
    <name type="synonym">Musa ensete</name>
    <dbReference type="NCBI Taxonomy" id="4639"/>
    <lineage>
        <taxon>Eukaryota</taxon>
        <taxon>Viridiplantae</taxon>
        <taxon>Streptophyta</taxon>
        <taxon>Embryophyta</taxon>
        <taxon>Tracheophyta</taxon>
        <taxon>Spermatophyta</taxon>
        <taxon>Magnoliopsida</taxon>
        <taxon>Liliopsida</taxon>
        <taxon>Zingiberales</taxon>
        <taxon>Musaceae</taxon>
        <taxon>Ensete</taxon>
    </lineage>
</organism>
<dbReference type="Gene3D" id="3.90.740.10">
    <property type="entry name" value="Valyl/Leucyl/Isoleucyl-tRNA synthetase, editing domain"/>
    <property type="match status" value="1"/>
</dbReference>
<evidence type="ECO:0000256" key="5">
    <source>
        <dbReference type="ARBA" id="ARBA00022917"/>
    </source>
</evidence>
<evidence type="ECO:0000313" key="9">
    <source>
        <dbReference type="EMBL" id="KAJ8510965.1"/>
    </source>
</evidence>
<dbReference type="InterPro" id="IPR009008">
    <property type="entry name" value="Val/Leu/Ile-tRNA-synth_edit"/>
</dbReference>
<dbReference type="GO" id="GO:0006429">
    <property type="term" value="P:leucyl-tRNA aminoacylation"/>
    <property type="evidence" value="ECO:0007669"/>
    <property type="project" value="InterPro"/>
</dbReference>
<dbReference type="PANTHER" id="PTHR45794:SF1">
    <property type="entry name" value="LEUCINE--TRNA LIGASE, CYTOPLASMIC"/>
    <property type="match status" value="1"/>
</dbReference>
<dbReference type="GO" id="GO:0004823">
    <property type="term" value="F:leucine-tRNA ligase activity"/>
    <property type="evidence" value="ECO:0007669"/>
    <property type="project" value="InterPro"/>
</dbReference>
<dbReference type="InterPro" id="IPR004493">
    <property type="entry name" value="Leu-tRNA-synth_Ia_arc/euk"/>
</dbReference>
<dbReference type="GO" id="GO:0002161">
    <property type="term" value="F:aminoacyl-tRNA deacylase activity"/>
    <property type="evidence" value="ECO:0007669"/>
    <property type="project" value="InterPro"/>
</dbReference>
<keyword evidence="2 7" id="KW-0436">Ligase</keyword>
<evidence type="ECO:0000256" key="4">
    <source>
        <dbReference type="ARBA" id="ARBA00022840"/>
    </source>
</evidence>
<dbReference type="EMBL" id="JAQQAF010000001">
    <property type="protein sequence ID" value="KAJ8510965.1"/>
    <property type="molecule type" value="Genomic_DNA"/>
</dbReference>
<protein>
    <recommendedName>
        <fullName evidence="8">Methionyl/Leucyl tRNA synthetase domain-containing protein</fullName>
    </recommendedName>
</protein>
<evidence type="ECO:0000259" key="8">
    <source>
        <dbReference type="Pfam" id="PF09334"/>
    </source>
</evidence>
<feature type="domain" description="Methionyl/Leucyl tRNA synthetase" evidence="8">
    <location>
        <begin position="241"/>
        <end position="339"/>
    </location>
</feature>
<dbReference type="Proteomes" id="UP001222027">
    <property type="component" value="Unassembled WGS sequence"/>
</dbReference>
<evidence type="ECO:0000256" key="3">
    <source>
        <dbReference type="ARBA" id="ARBA00022741"/>
    </source>
</evidence>
<dbReference type="GO" id="GO:0005524">
    <property type="term" value="F:ATP binding"/>
    <property type="evidence" value="ECO:0007669"/>
    <property type="project" value="UniProtKB-KW"/>
</dbReference>
<comment type="caution">
    <text evidence="9">The sequence shown here is derived from an EMBL/GenBank/DDBJ whole genome shotgun (WGS) entry which is preliminary data.</text>
</comment>
<keyword evidence="10" id="KW-1185">Reference proteome</keyword>
<evidence type="ECO:0000313" key="10">
    <source>
        <dbReference type="Proteomes" id="UP001222027"/>
    </source>
</evidence>
<dbReference type="Gene3D" id="1.10.150.20">
    <property type="entry name" value="5' to 3' exonuclease, C-terminal subdomain"/>
    <property type="match status" value="1"/>
</dbReference>
<keyword evidence="5 7" id="KW-0648">Protein biosynthesis</keyword>
<comment type="similarity">
    <text evidence="1 7">Belongs to the class-I aminoacyl-tRNA synthetase family.</text>
</comment>
<evidence type="ECO:0000256" key="1">
    <source>
        <dbReference type="ARBA" id="ARBA00005594"/>
    </source>
</evidence>
<proteinExistence type="inferred from homology"/>
<keyword evidence="3 7" id="KW-0547">Nucleotide-binding</keyword>
<evidence type="ECO:0000256" key="6">
    <source>
        <dbReference type="ARBA" id="ARBA00023146"/>
    </source>
</evidence>
<dbReference type="PANTHER" id="PTHR45794">
    <property type="entry name" value="LEUCYL-TRNA SYNTHETASE"/>
    <property type="match status" value="1"/>
</dbReference>
<dbReference type="Gene3D" id="3.40.50.620">
    <property type="entry name" value="HUPs"/>
    <property type="match status" value="1"/>
</dbReference>
<name>A0AAV8QDQ4_ENSVE</name>
<dbReference type="AlphaFoldDB" id="A0AAV8QDQ4"/>
<evidence type="ECO:0000256" key="2">
    <source>
        <dbReference type="ARBA" id="ARBA00022598"/>
    </source>
</evidence>
<reference evidence="9 10" key="1">
    <citation type="submission" date="2022-12" db="EMBL/GenBank/DDBJ databases">
        <title>Chromosome-scale assembly of the Ensete ventricosum genome.</title>
        <authorList>
            <person name="Dussert Y."/>
            <person name="Stocks J."/>
            <person name="Wendawek A."/>
            <person name="Woldeyes F."/>
            <person name="Nichols R.A."/>
            <person name="Borrell J.S."/>
        </authorList>
    </citation>
    <scope>NUCLEOTIDE SEQUENCE [LARGE SCALE GENOMIC DNA]</scope>
    <source>
        <strain evidence="10">cv. Maze</strain>
        <tissue evidence="9">Seeds</tissue>
    </source>
</reference>
<accession>A0AAV8QDQ4</accession>
<dbReference type="SUPFAM" id="SSF52374">
    <property type="entry name" value="Nucleotidylyl transferase"/>
    <property type="match status" value="1"/>
</dbReference>
<evidence type="ECO:0000256" key="7">
    <source>
        <dbReference type="RuleBase" id="RU363039"/>
    </source>
</evidence>
<dbReference type="Pfam" id="PF09334">
    <property type="entry name" value="tRNA-synt_1g"/>
    <property type="match status" value="1"/>
</dbReference>
<dbReference type="InterPro" id="IPR015413">
    <property type="entry name" value="Methionyl/Leucyl_tRNA_Synth"/>
</dbReference>
<gene>
    <name evidence="9" type="ORF">OPV22_001399</name>
</gene>